<dbReference type="AlphaFoldDB" id="A0A4Y2W309"/>
<proteinExistence type="predicted"/>
<protein>
    <submittedName>
        <fullName evidence="2">Uncharacterized protein</fullName>
    </submittedName>
</protein>
<reference evidence="2 3" key="1">
    <citation type="journal article" date="2019" name="Sci. Rep.">
        <title>Orb-weaving spider Araneus ventricosus genome elucidates the spidroin gene catalogue.</title>
        <authorList>
            <person name="Kono N."/>
            <person name="Nakamura H."/>
            <person name="Ohtoshi R."/>
            <person name="Moran D.A.P."/>
            <person name="Shinohara A."/>
            <person name="Yoshida Y."/>
            <person name="Fujiwara M."/>
            <person name="Mori M."/>
            <person name="Tomita M."/>
            <person name="Arakawa K."/>
        </authorList>
    </citation>
    <scope>NUCLEOTIDE SEQUENCE [LARGE SCALE GENOMIC DNA]</scope>
</reference>
<dbReference type="Proteomes" id="UP000499080">
    <property type="component" value="Unassembled WGS sequence"/>
</dbReference>
<comment type="caution">
    <text evidence="2">The sequence shown here is derived from an EMBL/GenBank/DDBJ whole genome shotgun (WGS) entry which is preliminary data.</text>
</comment>
<sequence>MGGPAPRSPLWRHPCIKVTLKPVHSPLECAGAKYLSGSFRPERNGSFLAPYFTPFPTCFPELLPPRDRSFWSAEGNGSFLFPRVKSYKEPDPSDSEKLNTFHQGGERQRVKRNGFFPTRGSGTHSLCFHLGGRHSRFIGFVESESGEERPTGARLEGRMGLFKKKFF</sequence>
<evidence type="ECO:0000313" key="1">
    <source>
        <dbReference type="EMBL" id="GBO31328.1"/>
    </source>
</evidence>
<dbReference type="EMBL" id="BGPR01054654">
    <property type="protein sequence ID" value="GBO31362.1"/>
    <property type="molecule type" value="Genomic_DNA"/>
</dbReference>
<organism evidence="2 3">
    <name type="scientific">Araneus ventricosus</name>
    <name type="common">Orbweaver spider</name>
    <name type="synonym">Epeira ventricosa</name>
    <dbReference type="NCBI Taxonomy" id="182803"/>
    <lineage>
        <taxon>Eukaryota</taxon>
        <taxon>Metazoa</taxon>
        <taxon>Ecdysozoa</taxon>
        <taxon>Arthropoda</taxon>
        <taxon>Chelicerata</taxon>
        <taxon>Arachnida</taxon>
        <taxon>Araneae</taxon>
        <taxon>Araneomorphae</taxon>
        <taxon>Entelegynae</taxon>
        <taxon>Araneoidea</taxon>
        <taxon>Araneidae</taxon>
        <taxon>Araneus</taxon>
    </lineage>
</organism>
<accession>A0A4Y2W309</accession>
<name>A0A4Y2W309_ARAVE</name>
<dbReference type="EMBL" id="BGPR01054600">
    <property type="protein sequence ID" value="GBO31328.1"/>
    <property type="molecule type" value="Genomic_DNA"/>
</dbReference>
<evidence type="ECO:0000313" key="2">
    <source>
        <dbReference type="EMBL" id="GBO31362.1"/>
    </source>
</evidence>
<keyword evidence="3" id="KW-1185">Reference proteome</keyword>
<evidence type="ECO:0000313" key="3">
    <source>
        <dbReference type="Proteomes" id="UP000499080"/>
    </source>
</evidence>
<gene>
    <name evidence="1" type="ORF">AVEN_127320_1</name>
    <name evidence="2" type="ORF">AVEN_147286_1</name>
</gene>